<dbReference type="Proteomes" id="UP000556201">
    <property type="component" value="Unassembled WGS sequence"/>
</dbReference>
<dbReference type="EMBL" id="JACHLJ010000001">
    <property type="protein sequence ID" value="MBB5770111.1"/>
    <property type="molecule type" value="Genomic_DNA"/>
</dbReference>
<accession>A0A7W9L4B2</accession>
<name>A0A7W9L4B2_BREVE</name>
<dbReference type="RefSeq" id="WP_184277448.1">
    <property type="nucleotide sequence ID" value="NZ_JACHLJ010000001.1"/>
</dbReference>
<evidence type="ECO:0000313" key="1">
    <source>
        <dbReference type="EMBL" id="MBB5770111.1"/>
    </source>
</evidence>
<proteinExistence type="predicted"/>
<organism evidence="1 2">
    <name type="scientific">Brevundimonas vesicularis</name>
    <name type="common">Pseudomonas vesicularis</name>
    <dbReference type="NCBI Taxonomy" id="41276"/>
    <lineage>
        <taxon>Bacteria</taxon>
        <taxon>Pseudomonadati</taxon>
        <taxon>Pseudomonadota</taxon>
        <taxon>Alphaproteobacteria</taxon>
        <taxon>Caulobacterales</taxon>
        <taxon>Caulobacteraceae</taxon>
        <taxon>Brevundimonas</taxon>
    </lineage>
</organism>
<gene>
    <name evidence="1" type="ORF">HNP47_000080</name>
</gene>
<dbReference type="AlphaFoldDB" id="A0A7W9L4B2"/>
<reference evidence="1 2" key="1">
    <citation type="submission" date="2020-08" db="EMBL/GenBank/DDBJ databases">
        <title>Functional genomics of gut bacteria from endangered species of beetles.</title>
        <authorList>
            <person name="Carlos-Shanley C."/>
        </authorList>
    </citation>
    <scope>NUCLEOTIDE SEQUENCE [LARGE SCALE GENOMIC DNA]</scope>
    <source>
        <strain evidence="1 2">S00192</strain>
    </source>
</reference>
<protein>
    <submittedName>
        <fullName evidence="1">Uncharacterized protein</fullName>
    </submittedName>
</protein>
<evidence type="ECO:0000313" key="2">
    <source>
        <dbReference type="Proteomes" id="UP000556201"/>
    </source>
</evidence>
<comment type="caution">
    <text evidence="1">The sequence shown here is derived from an EMBL/GenBank/DDBJ whole genome shotgun (WGS) entry which is preliminary data.</text>
</comment>
<sequence length="90" mass="9129">MALNKNQLSKVSNLNSVTGAAASRQIWHYDAGADSVATAVAAGYFNDVRGYLFAGDVIHLVAAGGTAFRVLTVTAAPKSGNVTVAAAAFS</sequence>